<evidence type="ECO:0000256" key="4">
    <source>
        <dbReference type="ARBA" id="ARBA00022860"/>
    </source>
</evidence>
<dbReference type="GO" id="GO:0007051">
    <property type="term" value="P:spindle organization"/>
    <property type="evidence" value="ECO:0007669"/>
    <property type="project" value="TreeGrafter"/>
</dbReference>
<evidence type="ECO:0000256" key="2">
    <source>
        <dbReference type="ARBA" id="ARBA00022490"/>
    </source>
</evidence>
<dbReference type="GO" id="GO:0000922">
    <property type="term" value="C:spindle pole"/>
    <property type="evidence" value="ECO:0007669"/>
    <property type="project" value="TreeGrafter"/>
</dbReference>
<reference evidence="7" key="1">
    <citation type="journal article" date="2010" name="Genome Biol.">
        <title>Genome sequence of the necrotrophic plant pathogen Pythium ultimum reveals original pathogenicity mechanisms and effector repertoire.</title>
        <authorList>
            <person name="Levesque C.A."/>
            <person name="Brouwer H."/>
            <person name="Cano L."/>
            <person name="Hamilton J.P."/>
            <person name="Holt C."/>
            <person name="Huitema E."/>
            <person name="Raffaele S."/>
            <person name="Robideau G.P."/>
            <person name="Thines M."/>
            <person name="Win J."/>
            <person name="Zerillo M.M."/>
            <person name="Beakes G.W."/>
            <person name="Boore J.L."/>
            <person name="Busam D."/>
            <person name="Dumas B."/>
            <person name="Ferriera S."/>
            <person name="Fuerstenberg S.I."/>
            <person name="Gachon C.M."/>
            <person name="Gaulin E."/>
            <person name="Govers F."/>
            <person name="Grenville-Briggs L."/>
            <person name="Horner N."/>
            <person name="Hostetler J."/>
            <person name="Jiang R.H."/>
            <person name="Johnson J."/>
            <person name="Krajaejun T."/>
            <person name="Lin H."/>
            <person name="Meijer H.J."/>
            <person name="Moore B."/>
            <person name="Morris P."/>
            <person name="Phuntmart V."/>
            <person name="Puiu D."/>
            <person name="Shetty J."/>
            <person name="Stajich J.E."/>
            <person name="Tripathy S."/>
            <person name="Wawra S."/>
            <person name="van West P."/>
            <person name="Whitty B.R."/>
            <person name="Coutinho P.M."/>
            <person name="Henrissat B."/>
            <person name="Martin F."/>
            <person name="Thomas P.D."/>
            <person name="Tyler B.M."/>
            <person name="De Vries R.P."/>
            <person name="Kamoun S."/>
            <person name="Yandell M."/>
            <person name="Tisserat N."/>
            <person name="Buell C.R."/>
        </authorList>
    </citation>
    <scope>NUCLEOTIDE SEQUENCE</scope>
    <source>
        <strain evidence="7">DAOM:BR144</strain>
    </source>
</reference>
<protein>
    <submittedName>
        <fullName evidence="6">Uncharacterized protein</fullName>
    </submittedName>
</protein>
<dbReference type="GO" id="GO:0051295">
    <property type="term" value="P:establishment of meiotic spindle localization"/>
    <property type="evidence" value="ECO:0007669"/>
    <property type="project" value="TreeGrafter"/>
</dbReference>
<name>K3WMI0_GLOUD</name>
<keyword evidence="4" id="KW-0112">Calmodulin-binding</keyword>
<dbReference type="InterPro" id="IPR000048">
    <property type="entry name" value="IQ_motif_EF-hand-BS"/>
</dbReference>
<dbReference type="PANTHER" id="PTHR22706:SF1">
    <property type="entry name" value="ASSEMBLY FACTOR FOR SPINDLE MICROTUBULES"/>
    <property type="match status" value="1"/>
</dbReference>
<dbReference type="EMBL" id="GL376625">
    <property type="status" value="NOT_ANNOTATED_CDS"/>
    <property type="molecule type" value="Genomic_DNA"/>
</dbReference>
<proteinExistence type="predicted"/>
<dbReference type="GO" id="GO:0005737">
    <property type="term" value="C:cytoplasm"/>
    <property type="evidence" value="ECO:0007669"/>
    <property type="project" value="UniProtKB-SubCell"/>
</dbReference>
<dbReference type="Proteomes" id="UP000019132">
    <property type="component" value="Unassembled WGS sequence"/>
</dbReference>
<dbReference type="PROSITE" id="PS50096">
    <property type="entry name" value="IQ"/>
    <property type="match status" value="3"/>
</dbReference>
<dbReference type="AlphaFoldDB" id="K3WMI0"/>
<keyword evidence="2" id="KW-0963">Cytoplasm</keyword>
<keyword evidence="7" id="KW-1185">Reference proteome</keyword>
<evidence type="ECO:0000313" key="6">
    <source>
        <dbReference type="EnsemblProtists" id="PYU1_T006172"/>
    </source>
</evidence>
<reference evidence="7" key="2">
    <citation type="submission" date="2010-04" db="EMBL/GenBank/DDBJ databases">
        <authorList>
            <person name="Buell R."/>
            <person name="Hamilton J."/>
            <person name="Hostetler J."/>
        </authorList>
    </citation>
    <scope>NUCLEOTIDE SEQUENCE [LARGE SCALE GENOMIC DNA]</scope>
    <source>
        <strain evidence="7">DAOM:BR144</strain>
    </source>
</reference>
<feature type="compositionally biased region" description="Basic and acidic residues" evidence="5">
    <location>
        <begin position="36"/>
        <end position="59"/>
    </location>
</feature>
<dbReference type="PANTHER" id="PTHR22706">
    <property type="entry name" value="ASSEMBLY FACTOR FOR SPINDLE MICROTUBULES"/>
    <property type="match status" value="1"/>
</dbReference>
<dbReference type="GO" id="GO:0005516">
    <property type="term" value="F:calmodulin binding"/>
    <property type="evidence" value="ECO:0007669"/>
    <property type="project" value="UniProtKB-KW"/>
</dbReference>
<keyword evidence="3" id="KW-0677">Repeat</keyword>
<evidence type="ECO:0000256" key="1">
    <source>
        <dbReference type="ARBA" id="ARBA00004496"/>
    </source>
</evidence>
<feature type="region of interest" description="Disordered" evidence="5">
    <location>
        <begin position="1"/>
        <end position="70"/>
    </location>
</feature>
<dbReference type="HOGENOM" id="CLU_688109_0_0_1"/>
<reference evidence="6" key="3">
    <citation type="submission" date="2015-02" db="UniProtKB">
        <authorList>
            <consortium name="EnsemblProtists"/>
        </authorList>
    </citation>
    <scope>IDENTIFICATION</scope>
    <source>
        <strain evidence="6">DAOM BR144</strain>
    </source>
</reference>
<dbReference type="GO" id="GO:0000278">
    <property type="term" value="P:mitotic cell cycle"/>
    <property type="evidence" value="ECO:0007669"/>
    <property type="project" value="TreeGrafter"/>
</dbReference>
<sequence length="401" mass="45698">MERKNAEKNKTATPVRRNFRTPSSDQSTAGLSLFELHARNMRQREQKAKEAEQQTKERMAYSAPSGQSRNTMAREQAIVDELPLQSESLCSFSQLLDVALHKNSLLRSVDNTNLQLQAPFCCRKDSVDWYSARNIVLKSNQAKRTFKSQIQAVHKIQVFLRRAHAIKQAREEARLIQEQRAREVFAATKIQSTFRGHSAKSKFSSQVNTVIRLQSYWRRSLAYKQLSVLKAEAEIQLWMRQDLEESMALKIQSQWRGKQACTEVRKLKADALAEKQAREAQVAESMAKVIQAHWRGAAARSKVSTLRNEATQAELENLKALQIQCAWRGAVARAAIAAFKTEAMVKEQEMQARLESAMALKIQCKWRGLSAQAQLQKMKIASVENRSRQIALENSMALKIQ</sequence>
<comment type="subcellular location">
    <subcellularLocation>
        <location evidence="1">Cytoplasm</location>
    </subcellularLocation>
</comment>
<dbReference type="EnsemblProtists" id="PYU1_T006172">
    <property type="protein sequence ID" value="PYU1_T006172"/>
    <property type="gene ID" value="PYU1_G006160"/>
</dbReference>
<evidence type="ECO:0000313" key="7">
    <source>
        <dbReference type="Proteomes" id="UP000019132"/>
    </source>
</evidence>
<dbReference type="Pfam" id="PF00612">
    <property type="entry name" value="IQ"/>
    <property type="match status" value="3"/>
</dbReference>
<accession>K3WMI0</accession>
<dbReference type="SMART" id="SM00015">
    <property type="entry name" value="IQ"/>
    <property type="match status" value="5"/>
</dbReference>
<feature type="compositionally biased region" description="Polar residues" evidence="5">
    <location>
        <begin position="20"/>
        <end position="30"/>
    </location>
</feature>
<evidence type="ECO:0000256" key="5">
    <source>
        <dbReference type="SAM" id="MobiDB-lite"/>
    </source>
</evidence>
<dbReference type="InParanoid" id="K3WMI0"/>
<dbReference type="VEuPathDB" id="FungiDB:PYU1_G006160"/>
<evidence type="ECO:0000256" key="3">
    <source>
        <dbReference type="ARBA" id="ARBA00022737"/>
    </source>
</evidence>
<feature type="compositionally biased region" description="Basic and acidic residues" evidence="5">
    <location>
        <begin position="1"/>
        <end position="10"/>
    </location>
</feature>
<organism evidence="6 7">
    <name type="scientific">Globisporangium ultimum (strain ATCC 200006 / CBS 805.95 / DAOM BR144)</name>
    <name type="common">Pythium ultimum</name>
    <dbReference type="NCBI Taxonomy" id="431595"/>
    <lineage>
        <taxon>Eukaryota</taxon>
        <taxon>Sar</taxon>
        <taxon>Stramenopiles</taxon>
        <taxon>Oomycota</taxon>
        <taxon>Peronosporomycetes</taxon>
        <taxon>Pythiales</taxon>
        <taxon>Pythiaceae</taxon>
        <taxon>Globisporangium</taxon>
    </lineage>
</organism>
<dbReference type="InterPro" id="IPR051185">
    <property type="entry name" value="ASPM"/>
</dbReference>
<dbReference type="STRING" id="431595.K3WMI0"/>
<dbReference type="Gene3D" id="1.20.5.190">
    <property type="match status" value="2"/>
</dbReference>